<organism evidence="1 2">
    <name type="scientific">Coniosporium uncinatum</name>
    <dbReference type="NCBI Taxonomy" id="93489"/>
    <lineage>
        <taxon>Eukaryota</taxon>
        <taxon>Fungi</taxon>
        <taxon>Dikarya</taxon>
        <taxon>Ascomycota</taxon>
        <taxon>Pezizomycotina</taxon>
        <taxon>Dothideomycetes</taxon>
        <taxon>Dothideomycetes incertae sedis</taxon>
        <taxon>Coniosporium</taxon>
    </lineage>
</organism>
<accession>A0ACC3DYD7</accession>
<name>A0ACC3DYD7_9PEZI</name>
<feature type="non-terminal residue" evidence="1">
    <location>
        <position position="219"/>
    </location>
</feature>
<reference evidence="1" key="1">
    <citation type="submission" date="2024-09" db="EMBL/GenBank/DDBJ databases">
        <title>Black Yeasts Isolated from many extreme environments.</title>
        <authorList>
            <person name="Coleine C."/>
            <person name="Stajich J.E."/>
            <person name="Selbmann L."/>
        </authorList>
    </citation>
    <scope>NUCLEOTIDE SEQUENCE</scope>
    <source>
        <strain evidence="1">CCFEE 5737</strain>
    </source>
</reference>
<keyword evidence="2" id="KW-1185">Reference proteome</keyword>
<proteinExistence type="predicted"/>
<gene>
    <name evidence="1" type="ORF">LTS18_001827</name>
</gene>
<evidence type="ECO:0000313" key="1">
    <source>
        <dbReference type="EMBL" id="KAK3081819.1"/>
    </source>
</evidence>
<dbReference type="Proteomes" id="UP001186974">
    <property type="component" value="Unassembled WGS sequence"/>
</dbReference>
<evidence type="ECO:0000313" key="2">
    <source>
        <dbReference type="Proteomes" id="UP001186974"/>
    </source>
</evidence>
<sequence>MATTGKGSESGLTADTAPHPQLDALGYFYISLSVVWTAVIVTGIVFLYRKRKLPFLKIRGLPLSFAAVTLLHLYWISVQLGYVLGPIAPAVAEFWIMGIWFPLGISLFQAASSQFLYVAEVQKRLYRHGSIDEALREYKWPAKEGKSVSRWKRLVVRFRKMEYSKRILTFVIAGMVVQVLLTVLMFLISRKYHPSFGIPGTQPRGTEMEQKIEQSRGWE</sequence>
<comment type="caution">
    <text evidence="1">The sequence shown here is derived from an EMBL/GenBank/DDBJ whole genome shotgun (WGS) entry which is preliminary data.</text>
</comment>
<dbReference type="EMBL" id="JAWDJW010000059">
    <property type="protein sequence ID" value="KAK3081819.1"/>
    <property type="molecule type" value="Genomic_DNA"/>
</dbReference>
<protein>
    <submittedName>
        <fullName evidence="1">Uncharacterized protein</fullName>
    </submittedName>
</protein>